<feature type="chain" id="PRO_5035847551" evidence="1">
    <location>
        <begin position="21"/>
        <end position="57"/>
    </location>
</feature>
<keyword evidence="1" id="KW-0732">Signal</keyword>
<reference evidence="2" key="1">
    <citation type="submission" date="2020-06" db="EMBL/GenBank/DDBJ databases">
        <title>WGS assembly of Ceratodon purpureus strain R40.</title>
        <authorList>
            <person name="Carey S.B."/>
            <person name="Jenkins J."/>
            <person name="Shu S."/>
            <person name="Lovell J.T."/>
            <person name="Sreedasyam A."/>
            <person name="Maumus F."/>
            <person name="Tiley G.P."/>
            <person name="Fernandez-Pozo N."/>
            <person name="Barry K."/>
            <person name="Chen C."/>
            <person name="Wang M."/>
            <person name="Lipzen A."/>
            <person name="Daum C."/>
            <person name="Saski C.A."/>
            <person name="Payton A.C."/>
            <person name="Mcbreen J.C."/>
            <person name="Conrad R.E."/>
            <person name="Kollar L.M."/>
            <person name="Olsson S."/>
            <person name="Huttunen S."/>
            <person name="Landis J.B."/>
            <person name="Wickett N.J."/>
            <person name="Johnson M.G."/>
            <person name="Rensing S.A."/>
            <person name="Grimwood J."/>
            <person name="Schmutz J."/>
            <person name="Mcdaniel S.F."/>
        </authorList>
    </citation>
    <scope>NUCLEOTIDE SEQUENCE</scope>
    <source>
        <strain evidence="2">R40</strain>
    </source>
</reference>
<evidence type="ECO:0000313" key="3">
    <source>
        <dbReference type="Proteomes" id="UP000822688"/>
    </source>
</evidence>
<proteinExistence type="predicted"/>
<organism evidence="2 3">
    <name type="scientific">Ceratodon purpureus</name>
    <name type="common">Fire moss</name>
    <name type="synonym">Dicranum purpureum</name>
    <dbReference type="NCBI Taxonomy" id="3225"/>
    <lineage>
        <taxon>Eukaryota</taxon>
        <taxon>Viridiplantae</taxon>
        <taxon>Streptophyta</taxon>
        <taxon>Embryophyta</taxon>
        <taxon>Bryophyta</taxon>
        <taxon>Bryophytina</taxon>
        <taxon>Bryopsida</taxon>
        <taxon>Dicranidae</taxon>
        <taxon>Pseudoditrichales</taxon>
        <taxon>Ditrichaceae</taxon>
        <taxon>Ceratodon</taxon>
    </lineage>
</organism>
<name>A0A8T0H956_CERPU</name>
<keyword evidence="3" id="KW-1185">Reference proteome</keyword>
<dbReference type="AlphaFoldDB" id="A0A8T0H956"/>
<feature type="signal peptide" evidence="1">
    <location>
        <begin position="1"/>
        <end position="20"/>
    </location>
</feature>
<sequence length="57" mass="6701">MLWLSRCLSWLRVKVVPVLSRMSQSSCLVSYSLFIEGNSQCQNDHHLHYMFNTVELL</sequence>
<accession>A0A8T0H956</accession>
<evidence type="ECO:0000313" key="2">
    <source>
        <dbReference type="EMBL" id="KAG0567953.1"/>
    </source>
</evidence>
<dbReference type="Proteomes" id="UP000822688">
    <property type="component" value="Chromosome 7"/>
</dbReference>
<evidence type="ECO:0000256" key="1">
    <source>
        <dbReference type="SAM" id="SignalP"/>
    </source>
</evidence>
<dbReference type="EMBL" id="CM026428">
    <property type="protein sequence ID" value="KAG0567953.1"/>
    <property type="molecule type" value="Genomic_DNA"/>
</dbReference>
<comment type="caution">
    <text evidence="2">The sequence shown here is derived from an EMBL/GenBank/DDBJ whole genome shotgun (WGS) entry which is preliminary data.</text>
</comment>
<protein>
    <submittedName>
        <fullName evidence="2">Uncharacterized protein</fullName>
    </submittedName>
</protein>
<gene>
    <name evidence="2" type="ORF">KC19_7G174600</name>
</gene>